<feature type="compositionally biased region" description="Low complexity" evidence="1">
    <location>
        <begin position="3081"/>
        <end position="3098"/>
    </location>
</feature>
<accession>A0A0M9FWN7</accession>
<feature type="region of interest" description="Disordered" evidence="1">
    <location>
        <begin position="1252"/>
        <end position="1300"/>
    </location>
</feature>
<evidence type="ECO:0000313" key="3">
    <source>
        <dbReference type="Proteomes" id="UP000037923"/>
    </source>
</evidence>
<feature type="compositionally biased region" description="Acidic residues" evidence="1">
    <location>
        <begin position="2377"/>
        <end position="2408"/>
    </location>
</feature>
<evidence type="ECO:0000313" key="2">
    <source>
        <dbReference type="EMBL" id="KPA77620.1"/>
    </source>
</evidence>
<feature type="region of interest" description="Disordered" evidence="1">
    <location>
        <begin position="4522"/>
        <end position="4645"/>
    </location>
</feature>
<feature type="region of interest" description="Disordered" evidence="1">
    <location>
        <begin position="2186"/>
        <end position="2207"/>
    </location>
</feature>
<dbReference type="OMA" id="PFMAIGE"/>
<feature type="compositionally biased region" description="Basic and acidic residues" evidence="1">
    <location>
        <begin position="716"/>
        <end position="738"/>
    </location>
</feature>
<feature type="compositionally biased region" description="Polar residues" evidence="1">
    <location>
        <begin position="1594"/>
        <end position="1610"/>
    </location>
</feature>
<feature type="compositionally biased region" description="Pro residues" evidence="1">
    <location>
        <begin position="1444"/>
        <end position="1459"/>
    </location>
</feature>
<feature type="region of interest" description="Disordered" evidence="1">
    <location>
        <begin position="1877"/>
        <end position="1926"/>
    </location>
</feature>
<feature type="compositionally biased region" description="Polar residues" evidence="1">
    <location>
        <begin position="761"/>
        <end position="779"/>
    </location>
</feature>
<feature type="compositionally biased region" description="Low complexity" evidence="1">
    <location>
        <begin position="3732"/>
        <end position="3752"/>
    </location>
</feature>
<feature type="region of interest" description="Disordered" evidence="1">
    <location>
        <begin position="1589"/>
        <end position="1619"/>
    </location>
</feature>
<dbReference type="OrthoDB" id="428159at2759"/>
<dbReference type="EMBL" id="LGTL01000016">
    <property type="protein sequence ID" value="KPA77620.1"/>
    <property type="molecule type" value="Genomic_DNA"/>
</dbReference>
<feature type="region of interest" description="Disordered" evidence="1">
    <location>
        <begin position="4121"/>
        <end position="4168"/>
    </location>
</feature>
<evidence type="ECO:0000256" key="1">
    <source>
        <dbReference type="SAM" id="MobiDB-lite"/>
    </source>
</evidence>
<feature type="region of interest" description="Disordered" evidence="1">
    <location>
        <begin position="2717"/>
        <end position="2778"/>
    </location>
</feature>
<dbReference type="Proteomes" id="UP000037923">
    <property type="component" value="Unassembled WGS sequence"/>
</dbReference>
<reference evidence="2 3" key="1">
    <citation type="submission" date="2015-07" db="EMBL/GenBank/DDBJ databases">
        <title>High-quality genome of monoxenous trypanosomatid Leptomonas pyrrhocoris.</title>
        <authorList>
            <person name="Flegontov P."/>
            <person name="Butenko A."/>
            <person name="Firsov S."/>
            <person name="Vlcek C."/>
            <person name="Logacheva M.D."/>
            <person name="Field M."/>
            <person name="Filatov D."/>
            <person name="Flegontova O."/>
            <person name="Gerasimov E."/>
            <person name="Jackson A.P."/>
            <person name="Kelly S."/>
            <person name="Opperdoes F."/>
            <person name="O'Reilly A."/>
            <person name="Votypka J."/>
            <person name="Yurchenko V."/>
            <person name="Lukes J."/>
        </authorList>
    </citation>
    <scope>NUCLEOTIDE SEQUENCE [LARGE SCALE GENOMIC DNA]</scope>
    <source>
        <strain evidence="2">H10</strain>
    </source>
</reference>
<comment type="caution">
    <text evidence="2">The sequence shown here is derived from an EMBL/GenBank/DDBJ whole genome shotgun (WGS) entry which is preliminary data.</text>
</comment>
<feature type="region of interest" description="Disordered" evidence="1">
    <location>
        <begin position="1315"/>
        <end position="1362"/>
    </location>
</feature>
<feature type="region of interest" description="Disordered" evidence="1">
    <location>
        <begin position="2373"/>
        <end position="2552"/>
    </location>
</feature>
<dbReference type="GeneID" id="26907265"/>
<dbReference type="RefSeq" id="XP_015656059.1">
    <property type="nucleotide sequence ID" value="XM_015805446.1"/>
</dbReference>
<feature type="region of interest" description="Disordered" evidence="1">
    <location>
        <begin position="3133"/>
        <end position="3198"/>
    </location>
</feature>
<feature type="compositionally biased region" description="Low complexity" evidence="1">
    <location>
        <begin position="3311"/>
        <end position="3321"/>
    </location>
</feature>
<feature type="region of interest" description="Disordered" evidence="1">
    <location>
        <begin position="4227"/>
        <end position="4281"/>
    </location>
</feature>
<feature type="compositionally biased region" description="Low complexity" evidence="1">
    <location>
        <begin position="4589"/>
        <end position="4606"/>
    </location>
</feature>
<feature type="compositionally biased region" description="Basic residues" evidence="1">
    <location>
        <begin position="4147"/>
        <end position="4156"/>
    </location>
</feature>
<feature type="compositionally biased region" description="Low complexity" evidence="1">
    <location>
        <begin position="4227"/>
        <end position="4256"/>
    </location>
</feature>
<dbReference type="VEuPathDB" id="TriTrypDB:LpyrH10_16_1610"/>
<feature type="region of interest" description="Disordered" evidence="1">
    <location>
        <begin position="1833"/>
        <end position="1864"/>
    </location>
</feature>
<feature type="compositionally biased region" description="Low complexity" evidence="1">
    <location>
        <begin position="4406"/>
        <end position="4426"/>
    </location>
</feature>
<feature type="region of interest" description="Disordered" evidence="1">
    <location>
        <begin position="3309"/>
        <end position="3346"/>
    </location>
</feature>
<feature type="region of interest" description="Disordered" evidence="1">
    <location>
        <begin position="4684"/>
        <end position="4713"/>
    </location>
</feature>
<feature type="compositionally biased region" description="Low complexity" evidence="1">
    <location>
        <begin position="4626"/>
        <end position="4643"/>
    </location>
</feature>
<dbReference type="RefSeq" id="XP_015656058.1">
    <property type="nucleotide sequence ID" value="XM_015805445.1"/>
</dbReference>
<keyword evidence="3" id="KW-1185">Reference proteome</keyword>
<feature type="region of interest" description="Disordered" evidence="1">
    <location>
        <begin position="4914"/>
        <end position="4960"/>
    </location>
</feature>
<feature type="compositionally biased region" description="Basic and acidic residues" evidence="1">
    <location>
        <begin position="2409"/>
        <end position="2434"/>
    </location>
</feature>
<feature type="compositionally biased region" description="Low complexity" evidence="1">
    <location>
        <begin position="1349"/>
        <end position="1362"/>
    </location>
</feature>
<feature type="region of interest" description="Disordered" evidence="1">
    <location>
        <begin position="3732"/>
        <end position="3756"/>
    </location>
</feature>
<feature type="region of interest" description="Disordered" evidence="1">
    <location>
        <begin position="4406"/>
        <end position="4441"/>
    </location>
</feature>
<feature type="region of interest" description="Disordered" evidence="1">
    <location>
        <begin position="1435"/>
        <end position="1496"/>
    </location>
</feature>
<feature type="compositionally biased region" description="Low complexity" evidence="1">
    <location>
        <begin position="2746"/>
        <end position="2757"/>
    </location>
</feature>
<proteinExistence type="predicted"/>
<feature type="compositionally biased region" description="Basic residues" evidence="1">
    <location>
        <begin position="3182"/>
        <end position="3191"/>
    </location>
</feature>
<feature type="compositionally biased region" description="Basic and acidic residues" evidence="1">
    <location>
        <begin position="1278"/>
        <end position="1291"/>
    </location>
</feature>
<sequence length="4960" mass="529109">MDVNLTIECARLIMKLDENLQSMIANSFVGASKKGENMQGQLSVSSVTIIAENSEDSPLLSITGNGGDTGALLQVSKIGSAPVNGELSIEAITTCLDLSFQEMLFSKLVSYIAAVKPFVHQRFQKSKHTPAEPQDAPTVLKPPEEQSFSHYTITAKSIVASADGVSLRIQSLKSALVPHNPIVVKVQQIVSTVNGANLLQLYSVTVAPSFSKESVMVNVVTDNASLSTDIEKFEYVNLLISATAIRWKREADNVIVESLSFFESVEKESVENDTSSTPVKVSVHFGFIEFGALALDAFDIQATLSDGWHIHLSAAGGSTEGWCHSAPPHPQDPFIDIDIWADEFLQESPFAGNIEGNGIGFLFAFNHVTLCLGDELAATAEALFDVIMLLIFEDEDRHVHLREDRQYTTPHISGRLIGSDARFLLESDGGDLTLLPGYAAAMNGDEASRKAFVIPVPPMPLTIELLGKECLDVTFHRYGDKRMDVAVLLQNGVNAFLRGTPAHIPLLPSREGTRAEINLRLSAPSEADLLVFPYSRVDIAVTLREAAVVAHIPTIMALWTNFNTPSLPLGRVRNVGNRVHFISRPSRPGKTLPPRSPISAALEAIGAAALAQSSPFPKPAAQSESAAATALLEPSSIYTTPVFPSDVTLRVEVEHSELYYTWGEGSVAPLFLHAAVPKCDVVVLNRDEYVEVNVRGIMTMPGVTTSLFASPAAGKRPRDGSAKGDGRKAEGELTRTECLEDEVEPHASAVRSRPTRATDPPSDSLSNRTTDSREQTPSVPLNAAEGHSANAKTYEASKHVSPMLSAFADCEEDPPHSSAIQVHVTYTMDSRPPYRPGASNDTLAVSLSGTAVPGSGALPGPLHICLRDPVEVGAWLTFFTYFNPANTIPLSTSNVAFFSTLSAFANDDISTSNIHHGDPLCSAAGGEAGKPPFADTATGDSGSNSGNTRCIETLVRLAPIVFHLPFAGAAVALWDGVVFSASPGYNALRIPQLEVLVHEELLDGPTPLGATGSSLKKLRALCEKGYSVLSLRGASENGRGGVTAVPGVLLETRQQGPSAAGIRRRLVVPALQGQVLQETTLVQMQSCATLAAVGKVFSARNAQCALLNAVIQHESRRLGLQYACCVPPQVDGTTDAKVHTQLLLPFLSPPMVMLFQNACFTYEWESGLHRDVRAGLTVALHNLRCNDYEAYSMGEQQCGTDAAGGGGGGSDGASRYPLSLSMPFFVDIDSVDAYAWWTSVEADLVALLQRETTQASSATHSSRLTRNLEEGEEEDARAEEIDRGASEERRPAPPSVGACMPLLLNPVRVRTSISSGTPAVAMKPENDDGKQGSQSRRIPPAASTASLHTMPSTSSSSSATAAAPMSPLYTTDVAVAPVFEVSPVHVILSTSAYVMLSDALMRKRHDKGGGEASSDPSPRPIGAHVYYLVRHGVHRPHQEDGSPLSPPRPSTSSAPPLPTSPLSSHRDGRNQGSSRRLAYDSRHQSGSDAARAPSTSSGEALYLYRFDGEEQRVWVEKIESGRPARVVGQSSRGVHRSLPSPFPAVTAAAATTANPRSGEGVTFIPLSSVHTVDGLLSSAVNAPCMKAAVPSPDNPTASEASHTPSSSMLTPLQVVSPQQPQQQASAHVAVLSPLNPTAEAVPRLRNRVKVTELGIRLVLLQDVESSFNMVGEARDFWQRYTAVHTAARRAGIAAEGVLSTAAAEPHALSVLSFLATTVPALHTLLRASTHGSAWSRGNSAMNSTRQRLGPPGPASLLEENCVDALCVQLRGIVVSSFTDARSITLDSCVCTSVKSPSRPLLAVAQAELYLPTSSVTYPSMAVAARSVARDLGNATGRGEEQSQVNGVSASSPPTGEAAGGSKTKAAMSSAGLAFSSLQGTGPAAGVEGQPREDDNDDDRPTPPSRTTATAEKAAHSQARGGGGGRPVVVMGEVGCRVDAITVDISATALRVWLSCLVEQPVAALRAAAEGEEKRVALMGTATSTDNGTESASAAADGAAGVHDSVKREEVIPGSHLTEPVSLLKWPPGRGLRIYEALDPIWSLEHDITLSRNGLVLFFSSHNTNLMTVMLNGYNVILDDALLLQPDGLQRTVMVVQGGLTVRFVGSGRVQLPLGMWNPSLGDSQGNTSVEAVLLPFMAVGEDSYLECVHVRLGFSEPTSMGVKGPAAAAAVMPPLSPCTTIKSDGAETSLPATSPINAGSPPRTGKATGVAANTAVKATPLAHRSIHLVLPRVSLIMEPRRESRQVRLSTAVELWMSVCGGALLRDDLRCTGLTVSSESIYDAAASTARTAVLAPVDVSMCSNNGRHHAVSLNAAQVDLGRADLLLLSTYAGELQALRSYAKYLTHSRVEKEFLELVEATLAWKAAAPVDLFTAGTNDDDDDEADGEGSGAESDDEGEENQVEEEEENPKDGALDGREVSVRHDLPPSQRESKVSWRQGGESSRVGASESLGNIDDAAAPGASRRESGQEKAAAGPFAAIWDSVTSRRSGKEEGNAAAPTDRPAEKKAAETAVDAPPQNQTKDPPLEEQRQRQQLRRRRRQREQKPPHTRGSSWAIYTPVIELTISDHRYPLLQLRVQDMLLRRTSTSVVASTSLLQCQKASLQVYGRGRWDSLLLPSAAVTWSLTQSISRHSSNGHVLLKVEGIRVQCSHLIVAKLLYIARQLKMLSSSLQRRFAAAAAALTGEKAPVAVDLAAPANVDGDGTELQYRLDSHTLSVLTGDNNSRTSGSTTSSNNGDDAESHSSTDSDSSSGTGTEASADDEKKTPHRRARVSAARSTAMSLAFREPAFSSRRALRDATTAGAPGGVPVTAGMATHRLWNSFRYTLFAGICERQAVTAVAAADASLFFSVDSTEAVPTIWHCKELYRLPPASATDVFISYRRARSLVLTFFPAGCVEWDEDAGTWVLNANGETELAAKAVEAMRGPADSTGEEDGAFAARAAINWFPFTTLQYGMARPVAVRTTTRVEVTPPAAVAAAASLTLSRDGTVLYGGSNSSNNSNVGGRVMRTRPRALDVVGGSEADSSYKVQTYALALTCVDPEEEAESLQYPIVVAPDATRNTLDTARRGRSSRQRTRGGGTSAASVTSRHLSAPLSRRSSSAYVDAAAGGAAGMGDGAGEPDEAERRFNRRSVDFTVDPPHDGGPLASPTSAAAAAAAKVQHPYPHGSHVSHPTTAPAAKPHSSPHHRRHGGRGSVAEGGVSNSAALRMTGQGSSHTAAGPVMMAEDSSVGDLLVVRLQARSSLLNETGCTLQLCSLMPAAAVVSDTTSTAAAAASTSVTVPPGWRLPLEEEDVQNEVLLRVCCPSARWVSPPTTTTTDAPPHNSSTHEEDSSEGLSNRDGGAENSGASVDRWYEARLVLGDLDSGHFLTLNRASRKSRWSAETAVPSTVPTAAVAADDAFEDHDKRPLILFVVINYSSDNLIEHIALYPRLTLVNHLGVNARVAVFQQDPAAGPQTPDEAMLLAPWTAPYVGRGRHERERFHRSLVALGAHDALPHQHALPLHFCTYSNNLVLGLSFSQSTGDTLITADLELVVTRLREAVDHHPHMLLLHDSHGRTFYVQVSVMPRTVVLSVALWVYNLTEYPLLMCDNIVRRRLCPGQSSTTGIIPSQGEPFLIGCRLADFTQGFFSIGLDGGWSGAVPIDVGSTGVFVSAQSRLGIQRSCNYSILFPNAQEGRPMVLQITPRWVFYNNAQKRLRIHFRFPGLAKVMREAERMKRRQLLLLKQGAESADGMEAAAASSSPSPQQQQRSQALHPADDNVSTLASLATVQLNPGDYHVSCVGPIEGNQFCVQDVLEGVLPSITSITKDNNFEHRDVAAYYESHLTPYMDVDRPGAAAFNLWAAPRAPGKRVAVSYGGDLIVQRPLLPHPTWLEPYDAYASDAVITGRIAVEVQNTDNVLTVLLQPIQGTKILLQNRTARDAVMVRQQGSRRRNRIPPRQNRFFLWEDARQEHRIRVHILGFKGRWFDVDFSSGECQVTYHEDSEAAAEAEALAAAQQAHPWPTHVKRSAAPHTPFSFFVRGYANREKTRVTIIVTELAIPLYASIDAWRTSSVFSLQVSMVRFSWIQEMSAGVAVAMRLAVPFGAAAAGVDDGGGGDGASNPEGDAEGAVIVVDAAEVRGSNNKTNDSAGVDGGLRQSPLTGSRSSATRRRARSRSRGGGVSSPGDANGSAANPLLFSIILEGLQLERLSTEDTETFFFVIHQMQWIDEKLGSVFVHRARPRLPSALPANAASSSSSPSSPAGATTTASPALSSSPGVSWRTGGRRPAPSSSASSLPLPPSSANRRARAVMLLPRAAVAATTAAAHRGFAAVFGQRDAFLHAMEKPNDVELSYNFIKYADGVTRLTELRCVLTPLVVVLSDFWLADTIYEVRRLRVLLGLRKQAATTQTTTMTTVPMILLNAPAPQPLQQQQQQQQQESSPLLPAQVPSVSGTTGSADADADGTGITVVVAEDEPKPTLASWSALRQLSSRIHCRADGDVVIEAGDDGAAVVAAAVPPPFLPSTTPPVQHNNVTASTMNRLLRGTLPDGNNRNDSSSDTETTASSRSGAQASTYAVLRRSRRSPVVTRRGGRRSGSDSNDTASRHSTRPPTTTQQQQQEEQPATTAVTGDSLQSMARRSRTKRVSSRPQQQQQQQRPQCSSSSAANTAGFVSQSVFLLQLVQEVRVRLQRQGTGLMAGSLSAITTREGKRSKSSGLMSPLRGGGGGGDGLVKRGGHRRQLVPTTVRHHRGALQRGGAGDGLAGATATTTGTDMEGAAGVESASAGAPNTTTTATTTASSNVSTASFMFIERLEVHRVTLYVTFHRHRPDPLRPILGAYAWMLPSQLNQREFYLPAWTLTKQVETGASLRARMVKWGTHSLREQWTKVTKLGTLLDALQFWQHRTLPLHGPPLALTLPGVQRQRQEREGRSILFAPCVSSADDGEGADQEDDEDVGEEALRRGGWGSVAPMRPPSPHPSQR</sequence>
<feature type="compositionally biased region" description="Polar residues" evidence="1">
    <location>
        <begin position="4607"/>
        <end position="4616"/>
    </location>
</feature>
<feature type="compositionally biased region" description="Basic residues" evidence="1">
    <location>
        <begin position="2533"/>
        <end position="2542"/>
    </location>
</feature>
<feature type="compositionally biased region" description="Low complexity" evidence="1">
    <location>
        <begin position="2719"/>
        <end position="2738"/>
    </location>
</feature>
<feature type="region of interest" description="Disordered" evidence="1">
    <location>
        <begin position="707"/>
        <end position="788"/>
    </location>
</feature>
<feature type="compositionally biased region" description="Low complexity" evidence="1">
    <location>
        <begin position="4536"/>
        <end position="4547"/>
    </location>
</feature>
<organism evidence="2 3">
    <name type="scientific">Leptomonas pyrrhocoris</name>
    <name type="common">Firebug parasite</name>
    <dbReference type="NCBI Taxonomy" id="157538"/>
    <lineage>
        <taxon>Eukaryota</taxon>
        <taxon>Discoba</taxon>
        <taxon>Euglenozoa</taxon>
        <taxon>Kinetoplastea</taxon>
        <taxon>Metakinetoplastina</taxon>
        <taxon>Trypanosomatida</taxon>
        <taxon>Trypanosomatidae</taxon>
        <taxon>Leishmaniinae</taxon>
        <taxon>Leptomonas</taxon>
    </lineage>
</organism>
<feature type="region of interest" description="Disordered" evidence="1">
    <location>
        <begin position="4726"/>
        <end position="4750"/>
    </location>
</feature>
<protein>
    <recommendedName>
        <fullName evidence="4">Chorein N-terminal domain-containing protein</fullName>
    </recommendedName>
</protein>
<feature type="compositionally biased region" description="Polar residues" evidence="1">
    <location>
        <begin position="1252"/>
        <end position="1265"/>
    </location>
</feature>
<feature type="compositionally biased region" description="Polar residues" evidence="1">
    <location>
        <begin position="1841"/>
        <end position="1853"/>
    </location>
</feature>
<evidence type="ECO:0008006" key="4">
    <source>
        <dbReference type="Google" id="ProtNLM"/>
    </source>
</evidence>
<name>A0A0M9FWN7_LEPPY</name>
<feature type="compositionally biased region" description="Pro residues" evidence="1">
    <location>
        <begin position="4950"/>
        <end position="4960"/>
    </location>
</feature>
<feature type="compositionally biased region" description="Acidic residues" evidence="1">
    <location>
        <begin position="4921"/>
        <end position="4936"/>
    </location>
</feature>
<feature type="region of interest" description="Disordered" evidence="1">
    <location>
        <begin position="3060"/>
        <end position="3098"/>
    </location>
</feature>
<gene>
    <name evidence="2" type="ORF">ABB37_06979</name>
</gene>
<dbReference type="EMBL" id="LGTL01000016">
    <property type="protein sequence ID" value="KPA77619.1"/>
    <property type="molecule type" value="Genomic_DNA"/>
</dbReference>
<feature type="compositionally biased region" description="Low complexity" evidence="1">
    <location>
        <begin position="4267"/>
        <end position="4276"/>
    </location>
</feature>